<gene>
    <name evidence="3" type="ORF">SEPMUDRAFT_149636</name>
</gene>
<feature type="chain" id="PRO_5004110719" description="Apple domain-containing protein" evidence="2">
    <location>
        <begin position="23"/>
        <end position="604"/>
    </location>
</feature>
<keyword evidence="2" id="KW-0732">Signal</keyword>
<dbReference type="OrthoDB" id="3645242at2759"/>
<dbReference type="RefSeq" id="XP_016759858.1">
    <property type="nucleotide sequence ID" value="XM_016905680.1"/>
</dbReference>
<dbReference type="OMA" id="CDQDVTC"/>
<dbReference type="EMBL" id="KB456265">
    <property type="protein sequence ID" value="EMF11737.1"/>
    <property type="molecule type" value="Genomic_DNA"/>
</dbReference>
<proteinExistence type="predicted"/>
<dbReference type="GeneID" id="27902817"/>
<feature type="region of interest" description="Disordered" evidence="1">
    <location>
        <begin position="131"/>
        <end position="152"/>
    </location>
</feature>
<accession>N1QF06</accession>
<feature type="compositionally biased region" description="Low complexity" evidence="1">
    <location>
        <begin position="432"/>
        <end position="448"/>
    </location>
</feature>
<dbReference type="Proteomes" id="UP000016931">
    <property type="component" value="Unassembled WGS sequence"/>
</dbReference>
<dbReference type="AlphaFoldDB" id="N1QF06"/>
<feature type="compositionally biased region" description="Polar residues" evidence="1">
    <location>
        <begin position="413"/>
        <end position="426"/>
    </location>
</feature>
<feature type="compositionally biased region" description="Low complexity" evidence="1">
    <location>
        <begin position="135"/>
        <end position="152"/>
    </location>
</feature>
<dbReference type="HOGENOM" id="CLU_428945_0_0_1"/>
<sequence length="604" mass="62844">MKSFATLTAALVATTLPSLAAANSIFDIFKPRQAAPQSCHEGSVLCPGCDGSNITDGTGDLWTVTCDFAIEAVHEEAVAGDVTTSTCLDACHDMDECVGVTFTPNGTCVVAAGQQKGLSYSSGYTNLARLPPTPTASGVTTTKTSASSTSTSGECDLDGDEICPKCSGQVAIDSKGNAYRVLCDTSLNSNGSYSPQDWMSPEACLEECDKLDFCTGVTYNEERNCELAKAGPVTVSDKSFTAFLPLQTAAPTPAARSVTSQTSLSATTVGPTFSVLPINSGCNPSAVSCNECDGYQITDKLNGSYTAICAREAICLTTDPQGEGTQEHCLERCDQDVTCLAAMWSPDSLLCNLCLRGFELGTAAGDFPYVILAVDVDGKANDAITTSTTSVEPTSITTHPTTLITYLPAPYPTETSSDSGPTSTRLGSLPHSSNTTTSQIPSITPSQSQVICPASDNSVYVDPSSKNRYVVGCDNRFDAAHSAYTTAADFEACAAQCTASCDGFQFGASSRCGLYTHVTFIGPAEGWTVAARVNQLSTAMPYTATSFDVSAVVSARASTIATPSFTFAPTAGAFSYASPMSSAFSTSRRYNVTVAAQSPSMTLV</sequence>
<evidence type="ECO:0000313" key="4">
    <source>
        <dbReference type="Proteomes" id="UP000016931"/>
    </source>
</evidence>
<evidence type="ECO:0000256" key="2">
    <source>
        <dbReference type="SAM" id="SignalP"/>
    </source>
</evidence>
<dbReference type="eggNOG" id="ENOG502RKQG">
    <property type="taxonomic scope" value="Eukaryota"/>
</dbReference>
<name>N1QF06_SPHMS</name>
<feature type="signal peptide" evidence="2">
    <location>
        <begin position="1"/>
        <end position="22"/>
    </location>
</feature>
<reference evidence="3 4" key="1">
    <citation type="journal article" date="2012" name="PLoS Pathog.">
        <title>Diverse lifestyles and strategies of plant pathogenesis encoded in the genomes of eighteen Dothideomycetes fungi.</title>
        <authorList>
            <person name="Ohm R.A."/>
            <person name="Feau N."/>
            <person name="Henrissat B."/>
            <person name="Schoch C.L."/>
            <person name="Horwitz B.A."/>
            <person name="Barry K.W."/>
            <person name="Condon B.J."/>
            <person name="Copeland A.C."/>
            <person name="Dhillon B."/>
            <person name="Glaser F."/>
            <person name="Hesse C.N."/>
            <person name="Kosti I."/>
            <person name="LaButti K."/>
            <person name="Lindquist E.A."/>
            <person name="Lucas S."/>
            <person name="Salamov A.A."/>
            <person name="Bradshaw R.E."/>
            <person name="Ciuffetti L."/>
            <person name="Hamelin R.C."/>
            <person name="Kema G.H.J."/>
            <person name="Lawrence C."/>
            <person name="Scott J.A."/>
            <person name="Spatafora J.W."/>
            <person name="Turgeon B.G."/>
            <person name="de Wit P.J.G.M."/>
            <person name="Zhong S."/>
            <person name="Goodwin S.B."/>
            <person name="Grigoriev I.V."/>
        </authorList>
    </citation>
    <scope>NUCLEOTIDE SEQUENCE [LARGE SCALE GENOMIC DNA]</scope>
    <source>
        <strain evidence="3 4">SO2202</strain>
    </source>
</reference>
<evidence type="ECO:0000313" key="3">
    <source>
        <dbReference type="EMBL" id="EMF11737.1"/>
    </source>
</evidence>
<evidence type="ECO:0000256" key="1">
    <source>
        <dbReference type="SAM" id="MobiDB-lite"/>
    </source>
</evidence>
<evidence type="ECO:0008006" key="5">
    <source>
        <dbReference type="Google" id="ProtNLM"/>
    </source>
</evidence>
<feature type="region of interest" description="Disordered" evidence="1">
    <location>
        <begin position="409"/>
        <end position="448"/>
    </location>
</feature>
<keyword evidence="4" id="KW-1185">Reference proteome</keyword>
<protein>
    <recommendedName>
        <fullName evidence="5">Apple domain-containing protein</fullName>
    </recommendedName>
</protein>
<organism evidence="3 4">
    <name type="scientific">Sphaerulina musiva (strain SO2202)</name>
    <name type="common">Poplar stem canker fungus</name>
    <name type="synonym">Septoria musiva</name>
    <dbReference type="NCBI Taxonomy" id="692275"/>
    <lineage>
        <taxon>Eukaryota</taxon>
        <taxon>Fungi</taxon>
        <taxon>Dikarya</taxon>
        <taxon>Ascomycota</taxon>
        <taxon>Pezizomycotina</taxon>
        <taxon>Dothideomycetes</taxon>
        <taxon>Dothideomycetidae</taxon>
        <taxon>Mycosphaerellales</taxon>
        <taxon>Mycosphaerellaceae</taxon>
        <taxon>Sphaerulina</taxon>
    </lineage>
</organism>